<dbReference type="SUPFAM" id="SSF81383">
    <property type="entry name" value="F-box domain"/>
    <property type="match status" value="1"/>
</dbReference>
<feature type="region of interest" description="Disordered" evidence="1">
    <location>
        <begin position="1197"/>
        <end position="1219"/>
    </location>
</feature>
<dbReference type="Proteomes" id="UP000612055">
    <property type="component" value="Unassembled WGS sequence"/>
</dbReference>
<proteinExistence type="predicted"/>
<feature type="compositionally biased region" description="Gly residues" evidence="1">
    <location>
        <begin position="1034"/>
        <end position="1049"/>
    </location>
</feature>
<accession>A0A835Y0T2</accession>
<evidence type="ECO:0008006" key="4">
    <source>
        <dbReference type="Google" id="ProtNLM"/>
    </source>
</evidence>
<feature type="compositionally biased region" description="Low complexity" evidence="1">
    <location>
        <begin position="1261"/>
        <end position="1271"/>
    </location>
</feature>
<feature type="region of interest" description="Disordered" evidence="1">
    <location>
        <begin position="863"/>
        <end position="958"/>
    </location>
</feature>
<feature type="compositionally biased region" description="Low complexity" evidence="1">
    <location>
        <begin position="120"/>
        <end position="129"/>
    </location>
</feature>
<feature type="compositionally biased region" description="Gly residues" evidence="1">
    <location>
        <begin position="863"/>
        <end position="875"/>
    </location>
</feature>
<name>A0A835Y0T2_9CHLO</name>
<comment type="caution">
    <text evidence="2">The sequence shown here is derived from an EMBL/GenBank/DDBJ whole genome shotgun (WGS) entry which is preliminary data.</text>
</comment>
<feature type="compositionally biased region" description="Acidic residues" evidence="1">
    <location>
        <begin position="901"/>
        <end position="927"/>
    </location>
</feature>
<organism evidence="2 3">
    <name type="scientific">Edaphochlamys debaryana</name>
    <dbReference type="NCBI Taxonomy" id="47281"/>
    <lineage>
        <taxon>Eukaryota</taxon>
        <taxon>Viridiplantae</taxon>
        <taxon>Chlorophyta</taxon>
        <taxon>core chlorophytes</taxon>
        <taxon>Chlorophyceae</taxon>
        <taxon>CS clade</taxon>
        <taxon>Chlamydomonadales</taxon>
        <taxon>Chlamydomonadales incertae sedis</taxon>
        <taxon>Edaphochlamys</taxon>
    </lineage>
</organism>
<dbReference type="InterPro" id="IPR036047">
    <property type="entry name" value="F-box-like_dom_sf"/>
</dbReference>
<feature type="region of interest" description="Disordered" evidence="1">
    <location>
        <begin position="96"/>
        <end position="129"/>
    </location>
</feature>
<protein>
    <recommendedName>
        <fullName evidence="4">F-box domain-containing protein</fullName>
    </recommendedName>
</protein>
<gene>
    <name evidence="2" type="ORF">HYH03_009721</name>
</gene>
<evidence type="ECO:0000313" key="2">
    <source>
        <dbReference type="EMBL" id="KAG2491991.1"/>
    </source>
</evidence>
<sequence>MSESPAARRRAAAAEDSGAAWSSLDADILGRISCSLDSARDVAALACVSRECRHAARNNAVWGPLLAQRFALYVRGPEQVPLANLYRQLHTAWRRGGPAAAGPGPGEPPGSGPNAGSGAGPSSVPGRASGSCAGGGGGGGAGGLGAVCWEGLYTDGGMDEDDPSFWVGNMFDPSGWAIHCSRASANVHAIAMLRRLCPPDPFEASHRPALIALAADVGWVLFVHRVPRRLQEQLCCATPGPLHGRLRAAMVQSLEHWNTAGLERLLVELVTWWQLLKQMQAATEAATELAEAATAAAAAKADAAAVAAGLAAAEAAAARMLRAAGGFVAAGLTAEPGASAAAEASTGAAALVLRAAASAVMETLRRRALRRALLSQRECKLVLQRLGRHVANLDAFVASPSAQGVQASARAVAQDLLTIAKLVAAQDAKGSKQGAARGEAAAAAALREAEARLGSGDWVAGALAQAADPVGAPAANSIAALWPPWQLGKVNVACSLYSAVHTAATAIAALVGAAPPPHLWQEPSAAGGSGSGGGGDGGAARGFATATIAAADAAVLAAATAQGSLAHLGPGLGAQGLTGPAAALVARPNCIPERYPLPQRLATTVADIVAEKAVAGERALCGLNEELGPGQEAGPADGLGDGVAGAEPGLEVWDRRSGAFLGSDALSSTTAVIDAVTVSRAGEFTCPLACGALLLGSADRNTALAGASAGAGAAATAEDESSQQGPGQGATPAVRGAFRALVRQPYVQALSGMTEAAAVEAAAAAGLLPPVAARGSSAGAGEWIEFRRPTATAAAVAVGDADTASAAAGGAPAGAAAAVAGQVAPEPGTLWPVVWFRFFPHQGLGDEGDQAMALPPVLPVAGGGGAGGDGGGDGAADGSASESGSGSGSEDDDGWFVGDDASQESGEDESSDEGEEDEDEDEEEEEVMDHTELAGLAPEELDGGGGENEGEEGDDDIPGAAAAALSDWEDELEFFYGVEGQTPSVPYGFGEEDHLPWDELEAERRRAAEAKGAGKGSKGGDADGEVAGDAGPSSAGGAGRGAGGGGRGPAGAAKGAGRGKRAARGNAGDDKNGGGGGGAGAGPSSHNAVDDAAGSAADAAGASAADEANGGYGGSGELLQGVPLTTWLRHLTKPNVAGLLLAAASDAAGVQALRHTYQVMQTAVQQELLRLGEDEGGAKRDRKGRRARHVWPRDDMSHDGVRIQVPPPKKAAARAAAAAKPAAAAPSPAAAADATAPPALAELLPPAEYSAHAFEGLDDGAANSQPTSQQPAQPPQPPSGHLVIRLHQAWAGNTALVKLISQENRARAFGDDEDGPLNIDVQYLAMRGVGLQLAPPLKLA</sequence>
<evidence type="ECO:0000256" key="1">
    <source>
        <dbReference type="SAM" id="MobiDB-lite"/>
    </source>
</evidence>
<keyword evidence="3" id="KW-1185">Reference proteome</keyword>
<dbReference type="OrthoDB" id="550875at2759"/>
<feature type="compositionally biased region" description="Acidic residues" evidence="1">
    <location>
        <begin position="948"/>
        <end position="957"/>
    </location>
</feature>
<reference evidence="2" key="1">
    <citation type="journal article" date="2020" name="bioRxiv">
        <title>Comparative genomics of Chlamydomonas.</title>
        <authorList>
            <person name="Craig R.J."/>
            <person name="Hasan A.R."/>
            <person name="Ness R.W."/>
            <person name="Keightley P.D."/>
        </authorList>
    </citation>
    <scope>NUCLEOTIDE SEQUENCE</scope>
    <source>
        <strain evidence="2">CCAP 11/70</strain>
    </source>
</reference>
<feature type="region of interest" description="Disordered" evidence="1">
    <location>
        <begin position="1257"/>
        <end position="1280"/>
    </location>
</feature>
<dbReference type="EMBL" id="JAEHOE010000048">
    <property type="protein sequence ID" value="KAG2491991.1"/>
    <property type="molecule type" value="Genomic_DNA"/>
</dbReference>
<feature type="compositionally biased region" description="Basic and acidic residues" evidence="1">
    <location>
        <begin position="991"/>
        <end position="1009"/>
    </location>
</feature>
<evidence type="ECO:0000313" key="3">
    <source>
        <dbReference type="Proteomes" id="UP000612055"/>
    </source>
</evidence>
<feature type="region of interest" description="Disordered" evidence="1">
    <location>
        <begin position="979"/>
        <end position="1094"/>
    </location>
</feature>